<dbReference type="PANTHER" id="PTHR43649">
    <property type="entry name" value="ARABINOSE-BINDING PROTEIN-RELATED"/>
    <property type="match status" value="1"/>
</dbReference>
<evidence type="ECO:0000259" key="3">
    <source>
        <dbReference type="Pfam" id="PF12010"/>
    </source>
</evidence>
<sequence length="529" mass="59195">MKVSKKKSFLLLLTLLLTLSMAISACSGNNSKSNQSESTGKTNNSAATAETNVAGTETDIDTSKEVRLKMVMLGAKPADSQKVYDEINKKLKEKINATVEVEYLDWADWSQKYPIKFAANEDFDLIYTSNWAFYNDQATKGGFLELTEDLLKKYAPVAKANIPEVNWDQAKVNGKIYMIPNNHMEVVDKLSLIREDLRQKYNLPEVNSLESFATYLKTIAKNEKGVTAYSDAAGNGVVWHDLDLQTLFQLNNWRLLNYAVPIAFKADDPTGKLFNVIETPEYKDLLNYYKDLADNGVWPKNIINNKADIWPQVKSGKVSMITQNLLTLASNMAEAKRENANVNLKIVTLSPNAKTSAAIATQNGMGIHATSKNPERALMALDLFQNNKEIHDLVLLGIAGEHYKPEGDDKYSAGPMAANYGGYSTWGFNSNINRENLDTPKEALDMLNELKSRVYHYPLEKFVFDDTNVKNEISNINNVMIRYNAPLEYGAIENTNEGYAQLAKQLKTAGLEKVQQEMQSQIDAFLAAQ</sequence>
<evidence type="ECO:0000256" key="2">
    <source>
        <dbReference type="SAM" id="SignalP"/>
    </source>
</evidence>
<feature type="region of interest" description="Disordered" evidence="1">
    <location>
        <begin position="28"/>
        <end position="58"/>
    </location>
</feature>
<dbReference type="Pfam" id="PF12010">
    <property type="entry name" value="DUF3502"/>
    <property type="match status" value="1"/>
</dbReference>
<keyword evidence="5" id="KW-1185">Reference proteome</keyword>
<feature type="compositionally biased region" description="Polar residues" evidence="1">
    <location>
        <begin position="28"/>
        <end position="55"/>
    </location>
</feature>
<comment type="caution">
    <text evidence="4">The sequence shown here is derived from an EMBL/GenBank/DDBJ whole genome shotgun (WGS) entry which is preliminary data.</text>
</comment>
<feature type="signal peptide" evidence="2">
    <location>
        <begin position="1"/>
        <end position="25"/>
    </location>
</feature>
<dbReference type="SUPFAM" id="SSF53850">
    <property type="entry name" value="Periplasmic binding protein-like II"/>
    <property type="match status" value="1"/>
</dbReference>
<keyword evidence="2" id="KW-0732">Signal</keyword>
<evidence type="ECO:0000256" key="1">
    <source>
        <dbReference type="SAM" id="MobiDB-lite"/>
    </source>
</evidence>
<dbReference type="EMBL" id="CAKMMG010000003">
    <property type="protein sequence ID" value="CAH1208366.1"/>
    <property type="molecule type" value="Genomic_DNA"/>
</dbReference>
<feature type="chain" id="PRO_5046179363" description="DUF3502 domain-containing protein" evidence="2">
    <location>
        <begin position="26"/>
        <end position="529"/>
    </location>
</feature>
<evidence type="ECO:0000313" key="5">
    <source>
        <dbReference type="Proteomes" id="UP000838324"/>
    </source>
</evidence>
<name>A0ABN8GGE9_9BACL</name>
<evidence type="ECO:0000313" key="4">
    <source>
        <dbReference type="EMBL" id="CAH1208366.1"/>
    </source>
</evidence>
<gene>
    <name evidence="4" type="ORF">PAECIP111892_03097</name>
</gene>
<dbReference type="RefSeq" id="WP_236334582.1">
    <property type="nucleotide sequence ID" value="NZ_CAKMMG010000003.1"/>
</dbReference>
<organism evidence="4 5">
    <name type="scientific">Paenibacillus auburnensis</name>
    <dbReference type="NCBI Taxonomy" id="2905649"/>
    <lineage>
        <taxon>Bacteria</taxon>
        <taxon>Bacillati</taxon>
        <taxon>Bacillota</taxon>
        <taxon>Bacilli</taxon>
        <taxon>Bacillales</taxon>
        <taxon>Paenibacillaceae</taxon>
        <taxon>Paenibacillus</taxon>
    </lineage>
</organism>
<protein>
    <recommendedName>
        <fullName evidence="3">DUF3502 domain-containing protein</fullName>
    </recommendedName>
</protein>
<dbReference type="Gene3D" id="3.40.190.10">
    <property type="entry name" value="Periplasmic binding protein-like II"/>
    <property type="match status" value="2"/>
</dbReference>
<feature type="domain" description="DUF3502" evidence="3">
    <location>
        <begin position="458"/>
        <end position="527"/>
    </location>
</feature>
<dbReference type="InterPro" id="IPR050490">
    <property type="entry name" value="Bact_solute-bd_prot1"/>
</dbReference>
<reference evidence="4" key="1">
    <citation type="submission" date="2022-01" db="EMBL/GenBank/DDBJ databases">
        <authorList>
            <person name="Criscuolo A."/>
        </authorList>
    </citation>
    <scope>NUCLEOTIDE SEQUENCE</scope>
    <source>
        <strain evidence="4">CIP111892</strain>
    </source>
</reference>
<dbReference type="PANTHER" id="PTHR43649:SF17">
    <property type="entry name" value="ABC TRANSPORTER SOLUTE BINDING PROTEIN-SUGAR TRANSPORT"/>
    <property type="match status" value="1"/>
</dbReference>
<dbReference type="PROSITE" id="PS51257">
    <property type="entry name" value="PROKAR_LIPOPROTEIN"/>
    <property type="match status" value="1"/>
</dbReference>
<accession>A0ABN8GGE9</accession>
<dbReference type="Proteomes" id="UP000838324">
    <property type="component" value="Unassembled WGS sequence"/>
</dbReference>
<dbReference type="InterPro" id="IPR022627">
    <property type="entry name" value="DUF3502"/>
</dbReference>
<proteinExistence type="predicted"/>